<organism evidence="3 4">
    <name type="scientific">Microbacterium stercoris</name>
    <dbReference type="NCBI Taxonomy" id="2820289"/>
    <lineage>
        <taxon>Bacteria</taxon>
        <taxon>Bacillati</taxon>
        <taxon>Actinomycetota</taxon>
        <taxon>Actinomycetes</taxon>
        <taxon>Micrococcales</taxon>
        <taxon>Microbacteriaceae</taxon>
        <taxon>Microbacterium</taxon>
    </lineage>
</organism>
<proteinExistence type="predicted"/>
<feature type="region of interest" description="Disordered" evidence="1">
    <location>
        <begin position="1"/>
        <end position="36"/>
    </location>
</feature>
<feature type="region of interest" description="Disordered" evidence="1">
    <location>
        <begin position="323"/>
        <end position="368"/>
    </location>
</feature>
<reference evidence="3" key="1">
    <citation type="submission" date="2021-03" db="EMBL/GenBank/DDBJ databases">
        <title>Microbacterium sp. nov., a novel actinobacterium isolated from cow dung.</title>
        <authorList>
            <person name="Zhang L."/>
        </authorList>
    </citation>
    <scope>NUCLEOTIDE SEQUENCE</scope>
    <source>
        <strain evidence="3">NEAU-LLB</strain>
    </source>
</reference>
<sequence length="458" mass="48570">MPQLRARPGAPDPPAETARSASTSAPLTDAYRPIRRISPPEAPLDGVLAAVGERRVLLADAAMAADGVFAARGQPPQHLLTPRDVVRRADGHDLELPWCRERVTRLLDARSAQGRPLAGGEIVTLAVSVLRGTCEAWDDIGPEGEPMPGRWWLDDEGRPLFAPMPDGGQIAREAADLLEQAAAHTRDRVMLRLLGQAREALQRPRRLWRLIGPLEDALLEAFASRGIEQPDARPARRAMLDEPEVGAREAFRPPPRGALTAMSESFAGAALADLLGETLDRVRGAVRRVATGRSEGGRRVPLMVGAAVAAVVLGGGLLWPTDVQPADARSPGRGGRSAAPGTTAPAVPTPAPTQTPTQRPTAHREDARAAGERLRRAIVDCAAHGDPLCEVVREPGAEAIDDGVLAALAEAGTTQLLDDYGDVAVLRADGPEGRSALLQIVRLDGHWMLRGAQLLPAG</sequence>
<dbReference type="AlphaFoldDB" id="A0A939QLM2"/>
<dbReference type="EMBL" id="JAGFOA010000001">
    <property type="protein sequence ID" value="MBO3662498.1"/>
    <property type="molecule type" value="Genomic_DNA"/>
</dbReference>
<evidence type="ECO:0000313" key="2">
    <source>
        <dbReference type="EMBL" id="MBO3662498.1"/>
    </source>
</evidence>
<evidence type="ECO:0000313" key="4">
    <source>
        <dbReference type="Proteomes" id="UP000680132"/>
    </source>
</evidence>
<accession>A0A939QLM2</accession>
<name>A0A939QLM2_9MICO</name>
<dbReference type="RefSeq" id="WP_208500165.1">
    <property type="nucleotide sequence ID" value="NZ_JAGFOA010000001.1"/>
</dbReference>
<dbReference type="Proteomes" id="UP000680132">
    <property type="component" value="Unassembled WGS sequence"/>
</dbReference>
<protein>
    <submittedName>
        <fullName evidence="3">Uncharacterized protein</fullName>
    </submittedName>
</protein>
<keyword evidence="4" id="KW-1185">Reference proteome</keyword>
<evidence type="ECO:0000256" key="1">
    <source>
        <dbReference type="SAM" id="MobiDB-lite"/>
    </source>
</evidence>
<evidence type="ECO:0000313" key="3">
    <source>
        <dbReference type="EMBL" id="MBO3664490.1"/>
    </source>
</evidence>
<dbReference type="EMBL" id="JAGFOA010000005">
    <property type="protein sequence ID" value="MBO3664490.1"/>
    <property type="molecule type" value="Genomic_DNA"/>
</dbReference>
<gene>
    <name evidence="2" type="ORF">J5V96_03125</name>
    <name evidence="3" type="ORF">J5V96_13370</name>
</gene>
<comment type="caution">
    <text evidence="3">The sequence shown here is derived from an EMBL/GenBank/DDBJ whole genome shotgun (WGS) entry which is preliminary data.</text>
</comment>